<reference evidence="5" key="1">
    <citation type="journal article" date="2016" name="Nature">
        <title>The genome of the seagrass Zostera marina reveals angiosperm adaptation to the sea.</title>
        <authorList>
            <person name="Olsen J.L."/>
            <person name="Rouze P."/>
            <person name="Verhelst B."/>
            <person name="Lin Y.-C."/>
            <person name="Bayer T."/>
            <person name="Collen J."/>
            <person name="Dattolo E."/>
            <person name="De Paoli E."/>
            <person name="Dittami S."/>
            <person name="Maumus F."/>
            <person name="Michel G."/>
            <person name="Kersting A."/>
            <person name="Lauritano C."/>
            <person name="Lohaus R."/>
            <person name="Toepel M."/>
            <person name="Tonon T."/>
            <person name="Vanneste K."/>
            <person name="Amirebrahimi M."/>
            <person name="Brakel J."/>
            <person name="Bostroem C."/>
            <person name="Chovatia M."/>
            <person name="Grimwood J."/>
            <person name="Jenkins J.W."/>
            <person name="Jueterbock A."/>
            <person name="Mraz A."/>
            <person name="Stam W.T."/>
            <person name="Tice H."/>
            <person name="Bornberg-Bauer E."/>
            <person name="Green P.J."/>
            <person name="Pearson G.A."/>
            <person name="Procaccini G."/>
            <person name="Duarte C.M."/>
            <person name="Schmutz J."/>
            <person name="Reusch T.B.H."/>
            <person name="Van de Peer Y."/>
        </authorList>
    </citation>
    <scope>NUCLEOTIDE SEQUENCE [LARGE SCALE GENOMIC DNA]</scope>
    <source>
        <strain evidence="5">cv. Finnish</strain>
    </source>
</reference>
<dbReference type="GO" id="GO:0034472">
    <property type="term" value="P:snRNA 3'-end processing"/>
    <property type="evidence" value="ECO:0000318"/>
    <property type="project" value="GO_Central"/>
</dbReference>
<dbReference type="InterPro" id="IPR016024">
    <property type="entry name" value="ARM-type_fold"/>
</dbReference>
<proteinExistence type="inferred from homology"/>
<evidence type="ECO:0008006" key="6">
    <source>
        <dbReference type="Google" id="ProtNLM"/>
    </source>
</evidence>
<dbReference type="STRING" id="29655.A0A0K9PPJ1"/>
<feature type="domain" description="Integrator complex subunit 7 N-terminal" evidence="3">
    <location>
        <begin position="65"/>
        <end position="494"/>
    </location>
</feature>
<evidence type="ECO:0000313" key="4">
    <source>
        <dbReference type="EMBL" id="KMZ70122.1"/>
    </source>
</evidence>
<dbReference type="PANTHER" id="PTHR13322:SF2">
    <property type="entry name" value="INTEGRATOR COMPLEX SUBUNIT 7"/>
    <property type="match status" value="1"/>
</dbReference>
<evidence type="ECO:0000256" key="1">
    <source>
        <dbReference type="ARBA" id="ARBA00008565"/>
    </source>
</evidence>
<keyword evidence="5" id="KW-1185">Reference proteome</keyword>
<dbReference type="Pfam" id="PF22966">
    <property type="entry name" value="INTS7_C_plants"/>
    <property type="match status" value="1"/>
</dbReference>
<comment type="similarity">
    <text evidence="1">Belongs to the Integrator subunit 7 family.</text>
</comment>
<dbReference type="GO" id="GO:0032039">
    <property type="term" value="C:integrator complex"/>
    <property type="evidence" value="ECO:0000318"/>
    <property type="project" value="GO_Central"/>
</dbReference>
<evidence type="ECO:0000313" key="5">
    <source>
        <dbReference type="Proteomes" id="UP000036987"/>
    </source>
</evidence>
<dbReference type="EMBL" id="LFYR01000729">
    <property type="protein sequence ID" value="KMZ70122.1"/>
    <property type="molecule type" value="Genomic_DNA"/>
</dbReference>
<dbReference type="OMA" id="DMVEMNE"/>
<name>A0A0K9PPJ1_ZOSMR</name>
<sequence length="1164" mass="132274">MEKISAACAMEWSIQLDKGLRSKKPGESIAAIAQIGPKLVKWSREPVVTLDISKMYNMIQGEDRMFANTILLRLADEFSTGDKQMKSAIVKLFLLELTEIMKKGSHYNGILVKHRVPNHFELLRRVKCVYDTGDVEDRSLSLRLYACWADLAKDNADVRHMVLSSLQSSHELEVKASIFAASCISRLSDDFAYIFLNVLGNILCSKVSCSVKIAASRAFSKMQSSPLILSRAYKFGKNLMQKLEDEVVTMEMVLSLSKLASKSISLAHHAQAEILLPLLNHGNSSFVIARVLKCLLLPFQISDHCFPINWDIIIKLFQKIDDPDLSADSHCDALRILRKAFQYSLQNLPTGNIPDFVRFLSILVKMVKSPVAQRQSLIIGLLVDISLNLKNLIPHAWPSGFISSIDGFQASGMVESNGSDSLHFSHCVSCLIIEVIVSSLKYASTNANETEIEGSKTTKSKLKPDFQMFYFLLHLIEQYPNLCAMVLNKISSFIIDLVRFHHTLSKEVYVVPEAIQEDMDIDNGCSSSGYIEADEKYVNIPEIISCFCKFIKCCLNILDCVGVFTSEVYDVVKYFTETIPQNLFSDSISYKIFTIHFRSSIIWHGSDKSEETVQWMVHHEYLAFEFSKKMLKMNKWVLYKAAIKFACKGLWLAAAFSFRKLVDHVKSNSFYKVWLRFLVVLAGSENEIKMLLYPKFSACFIDWLNHDDACKKSHEVGDLIIPQSVDLQEFIEKLFKIYERVNSSETMLVSSKTTNVVFSFQLWYISLRSKVLKNMVDILGILGSHNRLKKDVQYIELSKGWKGVALRLVNISYQFQKLAMEYDLLATSFIDIDQSSSQSIATLALNCSLLAFCTSFPLYFSKSYAVCSHFSVSNFFPTSIVVQDLIERLWDVDNESALNLQNILSDFGDFKKHLHSRTHKYSCAHPDKSTIMAFRSAISDFTRLHSGEEEAKGFDISWQYFKEGMQFLHGIAFKWMDLHIQAPRYFFRPRSCITSEIFFYSADSMATKINISLWTPLSLNLSIQLKNASPDLLSKITQIYCIFASRSSDILSAQGDREEHDFSNYKCWESGMLADLSVRLLQFISNDMNSITNTSSTNDGITWATSFVCFEPNQGQGFSSCLLDVSKFPEGVYPIHWHSCFINADGTYWNLLPKNLTTFTITKP</sequence>
<organism evidence="4 5">
    <name type="scientific">Zostera marina</name>
    <name type="common">Eelgrass</name>
    <dbReference type="NCBI Taxonomy" id="29655"/>
    <lineage>
        <taxon>Eukaryota</taxon>
        <taxon>Viridiplantae</taxon>
        <taxon>Streptophyta</taxon>
        <taxon>Embryophyta</taxon>
        <taxon>Tracheophyta</taxon>
        <taxon>Spermatophyta</taxon>
        <taxon>Magnoliopsida</taxon>
        <taxon>Liliopsida</taxon>
        <taxon>Zosteraceae</taxon>
        <taxon>Zostera</taxon>
    </lineage>
</organism>
<comment type="caution">
    <text evidence="4">The sequence shown here is derived from an EMBL/GenBank/DDBJ whole genome shotgun (WGS) entry which is preliminary data.</text>
</comment>
<dbReference type="InterPro" id="IPR056516">
    <property type="entry name" value="INTS7_N"/>
</dbReference>
<dbReference type="SUPFAM" id="SSF48371">
    <property type="entry name" value="ARM repeat"/>
    <property type="match status" value="1"/>
</dbReference>
<dbReference type="PANTHER" id="PTHR13322">
    <property type="entry name" value="C1ORF73 PROTEIN"/>
    <property type="match status" value="1"/>
</dbReference>
<dbReference type="InterPro" id="IPR033060">
    <property type="entry name" value="INTS7"/>
</dbReference>
<dbReference type="Pfam" id="PF24436">
    <property type="entry name" value="INTS7_N"/>
    <property type="match status" value="1"/>
</dbReference>
<protein>
    <recommendedName>
        <fullName evidence="6">Integrator complex subunit 7</fullName>
    </recommendedName>
</protein>
<evidence type="ECO:0000259" key="2">
    <source>
        <dbReference type="Pfam" id="PF22966"/>
    </source>
</evidence>
<dbReference type="Proteomes" id="UP000036987">
    <property type="component" value="Unassembled WGS sequence"/>
</dbReference>
<evidence type="ECO:0000259" key="3">
    <source>
        <dbReference type="Pfam" id="PF24436"/>
    </source>
</evidence>
<dbReference type="InterPro" id="IPR055195">
    <property type="entry name" value="INTS7_C_plant"/>
</dbReference>
<accession>A0A0K9PPJ1</accession>
<feature type="domain" description="Integrator complex subunit 7-like C-terminal" evidence="2">
    <location>
        <begin position="995"/>
        <end position="1161"/>
    </location>
</feature>
<dbReference type="AlphaFoldDB" id="A0A0K9PPJ1"/>
<gene>
    <name evidence="4" type="ORF">ZOSMA_1G00930</name>
</gene>
<dbReference type="OrthoDB" id="1921953at2759"/>